<dbReference type="RefSeq" id="WP_012931466.1">
    <property type="nucleotide sequence ID" value="NC_013736.1"/>
</dbReference>
<evidence type="ECO:0000256" key="2">
    <source>
        <dbReference type="ARBA" id="ARBA00009298"/>
    </source>
</evidence>
<evidence type="ECO:0000256" key="3">
    <source>
        <dbReference type="ARBA" id="ARBA00022475"/>
    </source>
</evidence>
<comment type="similarity">
    <text evidence="2">Belongs to the MgtC/SapB family.</text>
</comment>
<evidence type="ECO:0000256" key="4">
    <source>
        <dbReference type="ARBA" id="ARBA00022692"/>
    </source>
</evidence>
<dbReference type="AlphaFoldDB" id="D2QW07"/>
<evidence type="ECO:0000259" key="8">
    <source>
        <dbReference type="Pfam" id="PF02308"/>
    </source>
</evidence>
<protein>
    <submittedName>
        <fullName evidence="9">MgtC/SapB transporter</fullName>
    </submittedName>
</protein>
<dbReference type="Proteomes" id="UP000002028">
    <property type="component" value="Plasmid pSLIN06"/>
</dbReference>
<feature type="transmembrane region" description="Helical" evidence="7">
    <location>
        <begin position="18"/>
        <end position="38"/>
    </location>
</feature>
<dbReference type="PRINTS" id="PR01837">
    <property type="entry name" value="MGTCSAPBPROT"/>
</dbReference>
<feature type="transmembrane region" description="Helical" evidence="7">
    <location>
        <begin position="105"/>
        <end position="124"/>
    </location>
</feature>
<evidence type="ECO:0000256" key="5">
    <source>
        <dbReference type="ARBA" id="ARBA00022989"/>
    </source>
</evidence>
<gene>
    <name evidence="9" type="ordered locus">Slin_7046</name>
</gene>
<proteinExistence type="inferred from homology"/>
<evidence type="ECO:0000256" key="1">
    <source>
        <dbReference type="ARBA" id="ARBA00004651"/>
    </source>
</evidence>
<dbReference type="PANTHER" id="PTHR33778">
    <property type="entry name" value="PROTEIN MGTC"/>
    <property type="match status" value="1"/>
</dbReference>
<dbReference type="Pfam" id="PF02308">
    <property type="entry name" value="MgtC"/>
    <property type="match status" value="1"/>
</dbReference>
<keyword evidence="6 7" id="KW-0472">Membrane</keyword>
<evidence type="ECO:0000256" key="6">
    <source>
        <dbReference type="ARBA" id="ARBA00023136"/>
    </source>
</evidence>
<keyword evidence="10" id="KW-1185">Reference proteome</keyword>
<feature type="transmembrane region" description="Helical" evidence="7">
    <location>
        <begin position="78"/>
        <end position="98"/>
    </location>
</feature>
<accession>D2QW07</accession>
<comment type="subcellular location">
    <subcellularLocation>
        <location evidence="1">Cell membrane</location>
        <topology evidence="1">Multi-pass membrane protein</topology>
    </subcellularLocation>
</comment>
<keyword evidence="9" id="KW-0614">Plasmid</keyword>
<dbReference type="KEGG" id="sli:Slin_7046"/>
<sequence length="165" mass="17321">MDIILDELTAGLPNTTQLIHAVIRLVAATLLGGVIGLQRQRWGKSAGLRTHILVTVGTTLFVLAAAGSGMSLDGISRVIQGLTAGIGFIGAGAILKVSKSREIQGLTTAAGIWITAAIGVTVGLGSLGLALLGTVLTWVILTFVGRIDFKQQIKRIEEENRERKI</sequence>
<evidence type="ECO:0000313" key="10">
    <source>
        <dbReference type="Proteomes" id="UP000002028"/>
    </source>
</evidence>
<feature type="transmembrane region" description="Helical" evidence="7">
    <location>
        <begin position="130"/>
        <end position="149"/>
    </location>
</feature>
<keyword evidence="5 7" id="KW-1133">Transmembrane helix</keyword>
<dbReference type="HOGENOM" id="CLU_079292_1_1_10"/>
<dbReference type="GO" id="GO:0005886">
    <property type="term" value="C:plasma membrane"/>
    <property type="evidence" value="ECO:0007669"/>
    <property type="project" value="UniProtKB-SubCell"/>
</dbReference>
<dbReference type="eggNOG" id="COG1285">
    <property type="taxonomic scope" value="Bacteria"/>
</dbReference>
<dbReference type="InterPro" id="IPR003416">
    <property type="entry name" value="MgtC/SapB/SrpB/YhiD_fam"/>
</dbReference>
<evidence type="ECO:0000313" key="9">
    <source>
        <dbReference type="EMBL" id="ADB42989.1"/>
    </source>
</evidence>
<geneLocation type="plasmid" evidence="9 10">
    <name>pSLIN06</name>
</geneLocation>
<dbReference type="InterPro" id="IPR049177">
    <property type="entry name" value="MgtC_SapB_SrpB_YhiD_N"/>
</dbReference>
<feature type="transmembrane region" description="Helical" evidence="7">
    <location>
        <begin position="50"/>
        <end position="72"/>
    </location>
</feature>
<feature type="domain" description="MgtC/SapB/SrpB/YhiD N-terminal" evidence="8">
    <location>
        <begin position="25"/>
        <end position="147"/>
    </location>
</feature>
<dbReference type="PANTHER" id="PTHR33778:SF1">
    <property type="entry name" value="MAGNESIUM TRANSPORTER YHID-RELATED"/>
    <property type="match status" value="1"/>
</dbReference>
<reference evidence="9 10" key="1">
    <citation type="journal article" date="2010" name="Stand. Genomic Sci.">
        <title>Complete genome sequence of Spirosoma linguale type strain (1).</title>
        <authorList>
            <person name="Lail K."/>
            <person name="Sikorski J."/>
            <person name="Saunders E."/>
            <person name="Lapidus A."/>
            <person name="Glavina Del Rio T."/>
            <person name="Copeland A."/>
            <person name="Tice H."/>
            <person name="Cheng J.-F."/>
            <person name="Lucas S."/>
            <person name="Nolan M."/>
            <person name="Bruce D."/>
            <person name="Goodwin L."/>
            <person name="Pitluck S."/>
            <person name="Ivanova N."/>
            <person name="Mavromatis K."/>
            <person name="Ovchinnikova G."/>
            <person name="Pati A."/>
            <person name="Chen A."/>
            <person name="Palaniappan K."/>
            <person name="Land M."/>
            <person name="Hauser L."/>
            <person name="Chang Y.-J."/>
            <person name="Jeffries C.D."/>
            <person name="Chain P."/>
            <person name="Brettin T."/>
            <person name="Detter J.C."/>
            <person name="Schuetze A."/>
            <person name="Rohde M."/>
            <person name="Tindall B.J."/>
            <person name="Goeker M."/>
            <person name="Bristow J."/>
            <person name="Eisen J.A."/>
            <person name="Markowitz V."/>
            <person name="Hugenholtz P."/>
            <person name="Kyrpides N.C."/>
            <person name="Klenk H.-P."/>
            <person name="Chen F."/>
        </authorList>
    </citation>
    <scope>NUCLEOTIDE SEQUENCE [LARGE SCALE GENOMIC DNA]</scope>
    <source>
        <strain evidence="10">ATCC 33905 / DSM 74 / LMG 10896 / Claus 1</strain>
    </source>
</reference>
<keyword evidence="3" id="KW-1003">Cell membrane</keyword>
<evidence type="ECO:0000256" key="7">
    <source>
        <dbReference type="SAM" id="Phobius"/>
    </source>
</evidence>
<name>D2QW07_SPILD</name>
<organism evidence="9 10">
    <name type="scientific">Spirosoma linguale (strain ATCC 33905 / DSM 74 / LMG 10896 / Claus 1)</name>
    <dbReference type="NCBI Taxonomy" id="504472"/>
    <lineage>
        <taxon>Bacteria</taxon>
        <taxon>Pseudomonadati</taxon>
        <taxon>Bacteroidota</taxon>
        <taxon>Cytophagia</taxon>
        <taxon>Cytophagales</taxon>
        <taxon>Cytophagaceae</taxon>
        <taxon>Spirosoma</taxon>
    </lineage>
</organism>
<keyword evidence="4 7" id="KW-0812">Transmembrane</keyword>
<dbReference type="EMBL" id="CP001775">
    <property type="protein sequence ID" value="ADB42989.1"/>
    <property type="molecule type" value="Genomic_DNA"/>
</dbReference>